<protein>
    <submittedName>
        <fullName evidence="2">Uncharacterized protein</fullName>
    </submittedName>
</protein>
<dbReference type="EMBL" id="MU157828">
    <property type="protein sequence ID" value="KAF9533570.1"/>
    <property type="molecule type" value="Genomic_DNA"/>
</dbReference>
<keyword evidence="1" id="KW-0472">Membrane</keyword>
<evidence type="ECO:0000313" key="2">
    <source>
        <dbReference type="EMBL" id="KAF9533570.1"/>
    </source>
</evidence>
<dbReference type="Proteomes" id="UP000807306">
    <property type="component" value="Unassembled WGS sequence"/>
</dbReference>
<comment type="caution">
    <text evidence="2">The sequence shown here is derived from an EMBL/GenBank/DDBJ whole genome shotgun (WGS) entry which is preliminary data.</text>
</comment>
<sequence length="68" mass="7638">MYDLPMVASEIETSTFNGSQLLIALLFTLSPLHEPVLIYLFAPPLYKTRGRSNTADIFVSCTSFRIEP</sequence>
<evidence type="ECO:0000256" key="1">
    <source>
        <dbReference type="SAM" id="Phobius"/>
    </source>
</evidence>
<keyword evidence="3" id="KW-1185">Reference proteome</keyword>
<organism evidence="2 3">
    <name type="scientific">Crepidotus variabilis</name>
    <dbReference type="NCBI Taxonomy" id="179855"/>
    <lineage>
        <taxon>Eukaryota</taxon>
        <taxon>Fungi</taxon>
        <taxon>Dikarya</taxon>
        <taxon>Basidiomycota</taxon>
        <taxon>Agaricomycotina</taxon>
        <taxon>Agaricomycetes</taxon>
        <taxon>Agaricomycetidae</taxon>
        <taxon>Agaricales</taxon>
        <taxon>Agaricineae</taxon>
        <taxon>Crepidotaceae</taxon>
        <taxon>Crepidotus</taxon>
    </lineage>
</organism>
<gene>
    <name evidence="2" type="ORF">CPB83DRAFT_845492</name>
</gene>
<reference evidence="2" key="1">
    <citation type="submission" date="2020-11" db="EMBL/GenBank/DDBJ databases">
        <authorList>
            <consortium name="DOE Joint Genome Institute"/>
            <person name="Ahrendt S."/>
            <person name="Riley R."/>
            <person name="Andreopoulos W."/>
            <person name="Labutti K."/>
            <person name="Pangilinan J."/>
            <person name="Ruiz-Duenas F.J."/>
            <person name="Barrasa J.M."/>
            <person name="Sanchez-Garcia M."/>
            <person name="Camarero S."/>
            <person name="Miyauchi S."/>
            <person name="Serrano A."/>
            <person name="Linde D."/>
            <person name="Babiker R."/>
            <person name="Drula E."/>
            <person name="Ayuso-Fernandez I."/>
            <person name="Pacheco R."/>
            <person name="Padilla G."/>
            <person name="Ferreira P."/>
            <person name="Barriuso J."/>
            <person name="Kellner H."/>
            <person name="Castanera R."/>
            <person name="Alfaro M."/>
            <person name="Ramirez L."/>
            <person name="Pisabarro A.G."/>
            <person name="Kuo A."/>
            <person name="Tritt A."/>
            <person name="Lipzen A."/>
            <person name="He G."/>
            <person name="Yan M."/>
            <person name="Ng V."/>
            <person name="Cullen D."/>
            <person name="Martin F."/>
            <person name="Rosso M.-N."/>
            <person name="Henrissat B."/>
            <person name="Hibbett D."/>
            <person name="Martinez A.T."/>
            <person name="Grigoriev I.V."/>
        </authorList>
    </citation>
    <scope>NUCLEOTIDE SEQUENCE</scope>
    <source>
        <strain evidence="2">CBS 506.95</strain>
    </source>
</reference>
<proteinExistence type="predicted"/>
<accession>A0A9P6JVM1</accession>
<name>A0A9P6JVM1_9AGAR</name>
<keyword evidence="1" id="KW-1133">Transmembrane helix</keyword>
<keyword evidence="1" id="KW-0812">Transmembrane</keyword>
<evidence type="ECO:0000313" key="3">
    <source>
        <dbReference type="Proteomes" id="UP000807306"/>
    </source>
</evidence>
<dbReference type="AlphaFoldDB" id="A0A9P6JVM1"/>
<feature type="transmembrane region" description="Helical" evidence="1">
    <location>
        <begin position="20"/>
        <end position="42"/>
    </location>
</feature>